<dbReference type="InterPro" id="IPR011852">
    <property type="entry name" value="TRAP_TAXI"/>
</dbReference>
<feature type="transmembrane region" description="Helical" evidence="1">
    <location>
        <begin position="352"/>
        <end position="370"/>
    </location>
</feature>
<dbReference type="Pfam" id="PF16868">
    <property type="entry name" value="NMT1_3"/>
    <property type="match status" value="1"/>
</dbReference>
<sequence length="413" mass="46716">MQKDMLRLARLLLCLGLIFIMLYATFSAVPSRRIRIAAGPEDGSFYAMALQYKKILEKKSYRVDIVSFQNTDEISAEVADSTKHIDIGFVANDLQGKSQASLISLGEIQLQPIFIFVNRKVETERSILSLADLRGLSLVLPPEKSVTSQTLLSMFAAYGIDQRNTLIRFLPLNIGVARLAREEFDGGLFILGAESELMAELGKNKKFVLVELTQQSAIVKKFPFLQKVTLPNGIFDLKGKIPSGDVKLLAANISVVAQKKLPPATTYALLEAMREVHRNSNYVSNADEFPKYRGTAIQTNDLVSDFYRNGTPWIFSTFPIAIASILDAYLAPLLGLWFVLSIYRVFIQFEKIRSLTLFFLAHLLIFWTRWHIRNGRPLSARVRFFLEKIESAIKREERGLPVLLAEIRHIKQL</sequence>
<dbReference type="SUPFAM" id="SSF53850">
    <property type="entry name" value="Periplasmic binding protein-like II"/>
    <property type="match status" value="1"/>
</dbReference>
<name>A0ABU9PQC0_9BURK</name>
<dbReference type="RefSeq" id="WP_342828004.1">
    <property type="nucleotide sequence ID" value="NZ_JBANDC010000001.1"/>
</dbReference>
<feature type="transmembrane region" description="Helical" evidence="1">
    <location>
        <begin position="313"/>
        <end position="340"/>
    </location>
</feature>
<proteinExistence type="predicted"/>
<keyword evidence="1" id="KW-1133">Transmembrane helix</keyword>
<comment type="caution">
    <text evidence="2">The sequence shown here is derived from an EMBL/GenBank/DDBJ whole genome shotgun (WGS) entry which is preliminary data.</text>
</comment>
<dbReference type="PANTHER" id="PTHR42941:SF1">
    <property type="entry name" value="SLL1037 PROTEIN"/>
    <property type="match status" value="1"/>
</dbReference>
<keyword evidence="1" id="KW-0472">Membrane</keyword>
<keyword evidence="1" id="KW-0812">Transmembrane</keyword>
<evidence type="ECO:0000313" key="3">
    <source>
        <dbReference type="Proteomes" id="UP001495910"/>
    </source>
</evidence>
<gene>
    <name evidence="2" type="ORF">V8G57_02245</name>
</gene>
<evidence type="ECO:0000313" key="2">
    <source>
        <dbReference type="EMBL" id="MEM4986199.1"/>
    </source>
</evidence>
<organism evidence="2 3">
    <name type="scientific">Collimonas rhizosphaerae</name>
    <dbReference type="NCBI Taxonomy" id="3126357"/>
    <lineage>
        <taxon>Bacteria</taxon>
        <taxon>Pseudomonadati</taxon>
        <taxon>Pseudomonadota</taxon>
        <taxon>Betaproteobacteria</taxon>
        <taxon>Burkholderiales</taxon>
        <taxon>Oxalobacteraceae</taxon>
        <taxon>Collimonas</taxon>
    </lineage>
</organism>
<accession>A0ABU9PQC0</accession>
<reference evidence="2 3" key="1">
    <citation type="submission" date="2024-02" db="EMBL/GenBank/DDBJ databases">
        <title>Draft genome sequence of Collimonas sp. strain H4R21, an effective mineral-weathering bacterial strain isolated from the beech rhizosphere.</title>
        <authorList>
            <person name="Morin E."/>
            <person name="Uroz S."/>
            <person name="Leveau J.H.J."/>
            <person name="Kumar R."/>
            <person name="Rey M.W."/>
            <person name="Pham J."/>
        </authorList>
    </citation>
    <scope>NUCLEOTIDE SEQUENCE [LARGE SCALE GENOMIC DNA]</scope>
    <source>
        <strain evidence="2 3">H4R21</strain>
    </source>
</reference>
<keyword evidence="3" id="KW-1185">Reference proteome</keyword>
<dbReference type="Proteomes" id="UP001495910">
    <property type="component" value="Unassembled WGS sequence"/>
</dbReference>
<dbReference type="Gene3D" id="3.40.190.10">
    <property type="entry name" value="Periplasmic binding protein-like II"/>
    <property type="match status" value="2"/>
</dbReference>
<evidence type="ECO:0000256" key="1">
    <source>
        <dbReference type="SAM" id="Phobius"/>
    </source>
</evidence>
<dbReference type="PANTHER" id="PTHR42941">
    <property type="entry name" value="SLL1037 PROTEIN"/>
    <property type="match status" value="1"/>
</dbReference>
<dbReference type="EMBL" id="JBANDC010000001">
    <property type="protein sequence ID" value="MEM4986199.1"/>
    <property type="molecule type" value="Genomic_DNA"/>
</dbReference>
<protein>
    <submittedName>
        <fullName evidence="2">TAXI family TRAP transporter solute-binding subunit</fullName>
    </submittedName>
</protein>